<sequence>MPDIEDINTIIKRSVCNGREFVTRSDGTSWTRKLDRATNQLVSDWTPVEQPPADTEPSQSEQRQQQQRLAARYLSIVAEHQAPNEPKHWSLFTHILPANSTTDTARGQVWQVKGDAELMHHDYAADVDQLNSPDFAWHQVLRDDLSEEEFRRVDEIARAESPPRAVNRAAVREHCQGWVVRVVKQLVKEGIVKEGIVAGLEAVMDPIVR</sequence>
<dbReference type="Pfam" id="PF20174">
    <property type="entry name" value="DUF6540"/>
    <property type="match status" value="1"/>
</dbReference>
<dbReference type="EMBL" id="MU853225">
    <property type="protein sequence ID" value="KAK4126632.1"/>
    <property type="molecule type" value="Genomic_DNA"/>
</dbReference>
<evidence type="ECO:0000313" key="1">
    <source>
        <dbReference type="EMBL" id="KAK4126632.1"/>
    </source>
</evidence>
<proteinExistence type="predicted"/>
<comment type="caution">
    <text evidence="1">The sequence shown here is derived from an EMBL/GenBank/DDBJ whole genome shotgun (WGS) entry which is preliminary data.</text>
</comment>
<dbReference type="GeneID" id="87829321"/>
<protein>
    <submittedName>
        <fullName evidence="1">Uncharacterized protein</fullName>
    </submittedName>
</protein>
<organism evidence="1 2">
    <name type="scientific">Parathielavia appendiculata</name>
    <dbReference type="NCBI Taxonomy" id="2587402"/>
    <lineage>
        <taxon>Eukaryota</taxon>
        <taxon>Fungi</taxon>
        <taxon>Dikarya</taxon>
        <taxon>Ascomycota</taxon>
        <taxon>Pezizomycotina</taxon>
        <taxon>Sordariomycetes</taxon>
        <taxon>Sordariomycetidae</taxon>
        <taxon>Sordariales</taxon>
        <taxon>Chaetomiaceae</taxon>
        <taxon>Parathielavia</taxon>
    </lineage>
</organism>
<keyword evidence="2" id="KW-1185">Reference proteome</keyword>
<dbReference type="Proteomes" id="UP001302602">
    <property type="component" value="Unassembled WGS sequence"/>
</dbReference>
<reference evidence="1" key="2">
    <citation type="submission" date="2023-05" db="EMBL/GenBank/DDBJ databases">
        <authorList>
            <consortium name="Lawrence Berkeley National Laboratory"/>
            <person name="Steindorff A."/>
            <person name="Hensen N."/>
            <person name="Bonometti L."/>
            <person name="Westerberg I."/>
            <person name="Brannstrom I.O."/>
            <person name="Guillou S."/>
            <person name="Cros-Aarteil S."/>
            <person name="Calhoun S."/>
            <person name="Haridas S."/>
            <person name="Kuo A."/>
            <person name="Mondo S."/>
            <person name="Pangilinan J."/>
            <person name="Riley R."/>
            <person name="Labutti K."/>
            <person name="Andreopoulos B."/>
            <person name="Lipzen A."/>
            <person name="Chen C."/>
            <person name="Yanf M."/>
            <person name="Daum C."/>
            <person name="Ng V."/>
            <person name="Clum A."/>
            <person name="Ohm R."/>
            <person name="Martin F."/>
            <person name="Silar P."/>
            <person name="Natvig D."/>
            <person name="Lalanne C."/>
            <person name="Gautier V."/>
            <person name="Ament-Velasquez S.L."/>
            <person name="Kruys A."/>
            <person name="Hutchinson M.I."/>
            <person name="Powell A.J."/>
            <person name="Barry K."/>
            <person name="Miller A.N."/>
            <person name="Grigoriev I.V."/>
            <person name="Debuchy R."/>
            <person name="Gladieux P."/>
            <person name="Thoren M.H."/>
            <person name="Johannesson H."/>
        </authorList>
    </citation>
    <scope>NUCLEOTIDE SEQUENCE</scope>
    <source>
        <strain evidence="1">CBS 731.68</strain>
    </source>
</reference>
<name>A0AAN6U540_9PEZI</name>
<dbReference type="AlphaFoldDB" id="A0AAN6U540"/>
<gene>
    <name evidence="1" type="ORF">N657DRAFT_643418</name>
</gene>
<reference evidence="1" key="1">
    <citation type="journal article" date="2023" name="Mol. Phylogenet. Evol.">
        <title>Genome-scale phylogeny and comparative genomics of the fungal order Sordariales.</title>
        <authorList>
            <person name="Hensen N."/>
            <person name="Bonometti L."/>
            <person name="Westerberg I."/>
            <person name="Brannstrom I.O."/>
            <person name="Guillou S."/>
            <person name="Cros-Aarteil S."/>
            <person name="Calhoun S."/>
            <person name="Haridas S."/>
            <person name="Kuo A."/>
            <person name="Mondo S."/>
            <person name="Pangilinan J."/>
            <person name="Riley R."/>
            <person name="LaButti K."/>
            <person name="Andreopoulos B."/>
            <person name="Lipzen A."/>
            <person name="Chen C."/>
            <person name="Yan M."/>
            <person name="Daum C."/>
            <person name="Ng V."/>
            <person name="Clum A."/>
            <person name="Steindorff A."/>
            <person name="Ohm R.A."/>
            <person name="Martin F."/>
            <person name="Silar P."/>
            <person name="Natvig D.O."/>
            <person name="Lalanne C."/>
            <person name="Gautier V."/>
            <person name="Ament-Velasquez S.L."/>
            <person name="Kruys A."/>
            <person name="Hutchinson M.I."/>
            <person name="Powell A.J."/>
            <person name="Barry K."/>
            <person name="Miller A.N."/>
            <person name="Grigoriev I.V."/>
            <person name="Debuchy R."/>
            <person name="Gladieux P."/>
            <person name="Hiltunen Thoren M."/>
            <person name="Johannesson H."/>
        </authorList>
    </citation>
    <scope>NUCLEOTIDE SEQUENCE</scope>
    <source>
        <strain evidence="1">CBS 731.68</strain>
    </source>
</reference>
<evidence type="ECO:0000313" key="2">
    <source>
        <dbReference type="Proteomes" id="UP001302602"/>
    </source>
</evidence>
<accession>A0AAN6U540</accession>
<dbReference type="RefSeq" id="XP_062650403.1">
    <property type="nucleotide sequence ID" value="XM_062792552.1"/>
</dbReference>
<dbReference type="InterPro" id="IPR046670">
    <property type="entry name" value="DUF6540"/>
</dbReference>